<evidence type="ECO:0000313" key="11">
    <source>
        <dbReference type="EMBL" id="KAK5938028.1"/>
    </source>
</evidence>
<evidence type="ECO:0000256" key="3">
    <source>
        <dbReference type="ARBA" id="ARBA00010425"/>
    </source>
</evidence>
<feature type="region of interest" description="Disordered" evidence="8">
    <location>
        <begin position="61"/>
        <end position="86"/>
    </location>
</feature>
<evidence type="ECO:0000256" key="8">
    <source>
        <dbReference type="SAM" id="MobiDB-lite"/>
    </source>
</evidence>
<sequence length="534" mass="59235">MTQAPESHNVTQRSLSPNVAVRASSENERFPSFDYSATAPPNYGLPAVAESPAEAKPIEYKWPSRRASQRLPTQRPSAPYTHRSKRSVSDALARFRNRQGSVSENAQELAEALKAPVSWKLIVLCIVWYMTSALTNTSSKSILNAFPQPVTLTIAQFASVSLWCLILTWLAAMFPPLRRSIPALKNGLRPPSWDVLSTALPLSVFQLLGHLLSSYATSKIPVSLVHTIKGLSPLFTVMAYRFFFRIKYARATYLSLVPLTVGVMLACSTDFSANFFGIAASFIAAIVFVTQNIFSKKLFTASDRATADGGRGKKLDKLNLLCYCSLGAFMFTAPVWLYTEGFGIMEEYWSDGTVALSPKKSALDHGPLVLEFVFNGVFHFAQNIMAFILLSMMSPVSYSVASLIKRVWVIVIAVIWFRSSTTRIQMVGIALTCFGLYLYDRTSSEDAAERRTKTDHFRHKAALLPVTELAEKNTSNGHPIQPVVGMNEKFSFPGPHFKRDDDTGRSQAPHGGQWLPPGTRQESTWEPGDRAEEH</sequence>
<dbReference type="GeneID" id="90003066"/>
<evidence type="ECO:0000256" key="4">
    <source>
        <dbReference type="ARBA" id="ARBA00011182"/>
    </source>
</evidence>
<dbReference type="PANTHER" id="PTHR11132">
    <property type="entry name" value="SOLUTE CARRIER FAMILY 35"/>
    <property type="match status" value="1"/>
</dbReference>
<evidence type="ECO:0000259" key="10">
    <source>
        <dbReference type="Pfam" id="PF03151"/>
    </source>
</evidence>
<evidence type="ECO:0000256" key="7">
    <source>
        <dbReference type="ARBA" id="ARBA00023136"/>
    </source>
</evidence>
<feature type="transmembrane region" description="Helical" evidence="9">
    <location>
        <begin position="275"/>
        <end position="294"/>
    </location>
</feature>
<evidence type="ECO:0000313" key="12">
    <source>
        <dbReference type="Proteomes" id="UP001334248"/>
    </source>
</evidence>
<feature type="transmembrane region" description="Helical" evidence="9">
    <location>
        <begin position="251"/>
        <end position="269"/>
    </location>
</feature>
<feature type="compositionally biased region" description="Polar residues" evidence="8">
    <location>
        <begin position="1"/>
        <end position="17"/>
    </location>
</feature>
<dbReference type="Pfam" id="PF03151">
    <property type="entry name" value="TPT"/>
    <property type="match status" value="1"/>
</dbReference>
<evidence type="ECO:0000256" key="1">
    <source>
        <dbReference type="ARBA" id="ARBA00003420"/>
    </source>
</evidence>
<feature type="transmembrane region" description="Helical" evidence="9">
    <location>
        <begin position="368"/>
        <end position="389"/>
    </location>
</feature>
<comment type="subunit">
    <text evidence="4">Homooligomer.</text>
</comment>
<dbReference type="InterPro" id="IPR050186">
    <property type="entry name" value="TPT_transporter"/>
</dbReference>
<evidence type="ECO:0000256" key="2">
    <source>
        <dbReference type="ARBA" id="ARBA00004477"/>
    </source>
</evidence>
<keyword evidence="7 9" id="KW-0472">Membrane</keyword>
<feature type="transmembrane region" description="Helical" evidence="9">
    <location>
        <begin position="154"/>
        <end position="174"/>
    </location>
</feature>
<feature type="region of interest" description="Disordered" evidence="8">
    <location>
        <begin position="1"/>
        <end position="39"/>
    </location>
</feature>
<comment type="similarity">
    <text evidence="3">Belongs to the TPT transporter family. SLC35D subfamily.</text>
</comment>
<dbReference type="Proteomes" id="UP001334248">
    <property type="component" value="Unassembled WGS sequence"/>
</dbReference>
<proteinExistence type="inferred from homology"/>
<evidence type="ECO:0000256" key="6">
    <source>
        <dbReference type="ARBA" id="ARBA00022989"/>
    </source>
</evidence>
<feature type="region of interest" description="Disordered" evidence="8">
    <location>
        <begin position="473"/>
        <end position="534"/>
    </location>
</feature>
<feature type="domain" description="Sugar phosphate transporter" evidence="10">
    <location>
        <begin position="120"/>
        <end position="439"/>
    </location>
</feature>
<comment type="subcellular location">
    <subcellularLocation>
        <location evidence="2">Endoplasmic reticulum membrane</location>
        <topology evidence="2">Multi-pass membrane protein</topology>
    </subcellularLocation>
</comment>
<dbReference type="EMBL" id="JAVHJV010000014">
    <property type="protein sequence ID" value="KAK5938028.1"/>
    <property type="molecule type" value="Genomic_DNA"/>
</dbReference>
<feature type="transmembrane region" description="Helical" evidence="9">
    <location>
        <begin position="224"/>
        <end position="244"/>
    </location>
</feature>
<evidence type="ECO:0000256" key="5">
    <source>
        <dbReference type="ARBA" id="ARBA00022692"/>
    </source>
</evidence>
<feature type="transmembrane region" description="Helical" evidence="9">
    <location>
        <begin position="396"/>
        <end position="417"/>
    </location>
</feature>
<comment type="caution">
    <text evidence="11">The sequence shown here is derived from an EMBL/GenBank/DDBJ whole genome shotgun (WGS) entry which is preliminary data.</text>
</comment>
<evidence type="ECO:0000256" key="9">
    <source>
        <dbReference type="SAM" id="Phobius"/>
    </source>
</evidence>
<dbReference type="InterPro" id="IPR004853">
    <property type="entry name" value="Sugar_P_trans_dom"/>
</dbReference>
<feature type="transmembrane region" description="Helical" evidence="9">
    <location>
        <begin position="320"/>
        <end position="339"/>
    </location>
</feature>
<name>A0ABR0RCQ5_9EURO</name>
<feature type="transmembrane region" description="Helical" evidence="9">
    <location>
        <begin position="195"/>
        <end position="212"/>
    </location>
</feature>
<organism evidence="11 12">
    <name type="scientific">Knufia obscura</name>
    <dbReference type="NCBI Taxonomy" id="1635080"/>
    <lineage>
        <taxon>Eukaryota</taxon>
        <taxon>Fungi</taxon>
        <taxon>Dikarya</taxon>
        <taxon>Ascomycota</taxon>
        <taxon>Pezizomycotina</taxon>
        <taxon>Eurotiomycetes</taxon>
        <taxon>Chaetothyriomycetidae</taxon>
        <taxon>Chaetothyriales</taxon>
        <taxon>Trichomeriaceae</taxon>
        <taxon>Knufia</taxon>
    </lineage>
</organism>
<dbReference type="RefSeq" id="XP_064726118.1">
    <property type="nucleotide sequence ID" value="XM_064878010.1"/>
</dbReference>
<keyword evidence="12" id="KW-1185">Reference proteome</keyword>
<protein>
    <recommendedName>
        <fullName evidence="10">Sugar phosphate transporter domain-containing protein</fullName>
    </recommendedName>
</protein>
<comment type="function">
    <text evidence="1">Involved in the import of GDP-mannose from the cytoplasm into the Golgi lumen.</text>
</comment>
<feature type="transmembrane region" description="Helical" evidence="9">
    <location>
        <begin position="117"/>
        <end position="134"/>
    </location>
</feature>
<keyword evidence="5 9" id="KW-0812">Transmembrane</keyword>
<gene>
    <name evidence="11" type="ORF">PMZ80_009617</name>
</gene>
<keyword evidence="6 9" id="KW-1133">Transmembrane helix</keyword>
<reference evidence="11 12" key="1">
    <citation type="journal article" date="2023" name="Res Sq">
        <title>Genomic and morphological characterization of Knufia obscura isolated from the Mars 2020 spacecraft assembly facility.</title>
        <authorList>
            <person name="Chander A.M."/>
            <person name="Teixeira M.M."/>
            <person name="Singh N.K."/>
            <person name="Williams M.P."/>
            <person name="Parker C.W."/>
            <person name="Leo P."/>
            <person name="Stajich J.E."/>
            <person name="Torok T."/>
            <person name="Tighe S."/>
            <person name="Mason C.E."/>
            <person name="Venkateswaran K."/>
        </authorList>
    </citation>
    <scope>NUCLEOTIDE SEQUENCE [LARGE SCALE GENOMIC DNA]</scope>
    <source>
        <strain evidence="11 12">CCFEE 5817</strain>
    </source>
</reference>
<accession>A0ABR0RCQ5</accession>